<dbReference type="Proteomes" id="UP001206924">
    <property type="component" value="Unassembled WGS sequence"/>
</dbReference>
<dbReference type="InterPro" id="IPR049577">
    <property type="entry name" value="GMPP_N"/>
</dbReference>
<dbReference type="InterPro" id="IPR051161">
    <property type="entry name" value="Mannose-6P_isomerase_type2"/>
</dbReference>
<gene>
    <name evidence="3" type="ORF">NNX28_13685</name>
</gene>
<keyword evidence="4" id="KW-1185">Reference proteome</keyword>
<evidence type="ECO:0000313" key="4">
    <source>
        <dbReference type="Proteomes" id="UP001206924"/>
    </source>
</evidence>
<dbReference type="PANTHER" id="PTHR46390">
    <property type="entry name" value="MANNOSE-1-PHOSPHATE GUANYLYLTRANSFERASE"/>
    <property type="match status" value="1"/>
</dbReference>
<dbReference type="Pfam" id="PF22640">
    <property type="entry name" value="ManC_GMP_beta-helix"/>
    <property type="match status" value="1"/>
</dbReference>
<dbReference type="SUPFAM" id="SSF159283">
    <property type="entry name" value="Guanosine diphospho-D-mannose pyrophosphorylase/mannose-6-phosphate isomerase linker domain"/>
    <property type="match status" value="1"/>
</dbReference>
<dbReference type="CDD" id="cd02509">
    <property type="entry name" value="GDP-M1P_Guanylyltransferase"/>
    <property type="match status" value="1"/>
</dbReference>
<evidence type="ECO:0000259" key="1">
    <source>
        <dbReference type="Pfam" id="PF00483"/>
    </source>
</evidence>
<dbReference type="Gene3D" id="3.90.550.10">
    <property type="entry name" value="Spore Coat Polysaccharide Biosynthesis Protein SpsA, Chain A"/>
    <property type="match status" value="1"/>
</dbReference>
<dbReference type="PANTHER" id="PTHR46390:SF1">
    <property type="entry name" value="MANNOSE-1-PHOSPHATE GUANYLYLTRANSFERASE"/>
    <property type="match status" value="1"/>
</dbReference>
<dbReference type="RefSeq" id="WP_255798495.1">
    <property type="nucleotide sequence ID" value="NZ_CP104263.1"/>
</dbReference>
<dbReference type="InterPro" id="IPR029044">
    <property type="entry name" value="Nucleotide-diphossugar_trans"/>
</dbReference>
<evidence type="ECO:0000259" key="2">
    <source>
        <dbReference type="Pfam" id="PF22640"/>
    </source>
</evidence>
<dbReference type="Pfam" id="PF00483">
    <property type="entry name" value="NTP_transferase"/>
    <property type="match status" value="1"/>
</dbReference>
<name>A0ABT1NTB1_9MICC</name>
<evidence type="ECO:0000313" key="3">
    <source>
        <dbReference type="EMBL" id="MCQ1950974.1"/>
    </source>
</evidence>
<dbReference type="InterPro" id="IPR054566">
    <property type="entry name" value="ManC/GMP-like_b-helix"/>
</dbReference>
<dbReference type="InterPro" id="IPR005835">
    <property type="entry name" value="NTP_transferase_dom"/>
</dbReference>
<comment type="caution">
    <text evidence="3">The sequence shown here is derived from an EMBL/GenBank/DDBJ whole genome shotgun (WGS) entry which is preliminary data.</text>
</comment>
<proteinExistence type="predicted"/>
<accession>A0ABT1NTB1</accession>
<organism evidence="3 4">
    <name type="scientific">Arthrobacter jinronghuae</name>
    <dbReference type="NCBI Taxonomy" id="2964609"/>
    <lineage>
        <taxon>Bacteria</taxon>
        <taxon>Bacillati</taxon>
        <taxon>Actinomycetota</taxon>
        <taxon>Actinomycetes</taxon>
        <taxon>Micrococcales</taxon>
        <taxon>Micrococcaceae</taxon>
        <taxon>Arthrobacter</taxon>
    </lineage>
</organism>
<feature type="domain" description="MannoseP isomerase/GMP-like beta-helix" evidence="2">
    <location>
        <begin position="324"/>
        <end position="370"/>
    </location>
</feature>
<dbReference type="SUPFAM" id="SSF53448">
    <property type="entry name" value="Nucleotide-diphospho-sugar transferases"/>
    <property type="match status" value="1"/>
</dbReference>
<feature type="domain" description="Nucleotidyl transferase" evidence="1">
    <location>
        <begin position="20"/>
        <end position="304"/>
    </location>
</feature>
<reference evidence="3 4" key="1">
    <citation type="submission" date="2022-07" db="EMBL/GenBank/DDBJ databases">
        <title>Novel species in genus Arthrobacter.</title>
        <authorList>
            <person name="Liu Y."/>
        </authorList>
    </citation>
    <scope>NUCLEOTIDE SEQUENCE [LARGE SCALE GENOMIC DNA]</scope>
    <source>
        <strain evidence="4">zg-Y859</strain>
    </source>
</reference>
<protein>
    <submittedName>
        <fullName evidence="3">Sugar phosphate nucleotidyltransferase</fullName>
    </submittedName>
</protein>
<dbReference type="EMBL" id="JANFLP010000014">
    <property type="protein sequence ID" value="MCQ1950974.1"/>
    <property type="molecule type" value="Genomic_DNA"/>
</dbReference>
<sequence>MSNEKPQAAPASAVLDRFYGVIPAGGVGTRLWPLSRAAAPKFLHDLTGSGSTLIRATYERLSPLSGDRVMVVTGAVHRQAVRQQLPEISNKNLVLELEPKDSAAAIGLAAAILYKRDPQIIMGSFAADQVIAPVEVFQAAVREAVHTAAQGYIVTIGIEPTHPSTGFGYIRAGEQLRVAGAPSARSVVEFVEKPSADVAQTYLDSGSYSWNAGMFVAPVDLMLKHLEANEPVLYAGLMEIADAWDTTRRREVVRRVWPSLPKIAIDYAVAEPAAAAGDVAMIPGAFSWDDVGDFAAIGRLNPAAENSNLTVMGEGARVYSENATGIVVSDTKRVIALIGIEDVVIVDTPDALLVTTKEHAQEVKKAVEHLKASGDTDVL</sequence>